<sequence length="627" mass="70843">LVWKGLSSDVVAPEIVEDFYEASRRCRLPKLQRDVFSYMEIHYLQRIRFETYGQMFTNLMDARDPKRMRAIFECAMTRYDPEQGQIPPEIIYRLGISAAIALEDYENVKLLMRDMEAKGVKPSIEIVTRVMVAQAKHGDVKVVLKAADKLSLLNEEWHEADLNRVITSLGIAGEPDAAFNFYRMAQLRLSPKTLMKLMTVCHANSRPKHALAMLANRRRFGLKMLPSQYPALLEIIEKLDIGGAPTNEMAIILKEMRDNNIPFNDLVSERGGELAPFESDGQSRTKEADMPLMSELLNARKFAEAAAIVDSYILPVNDGIDSDDGQRETKFPDEGATIVPPWLADMAIEAYSQNHEIDKIAEALENTNCKDTIANRQEHMRVLEKSGELNFDPARVVRDVLRAFLTWKRLDMVVAALDQLESDEVPIRPVDYENIFSTMTKSTDMDGKLYTAEDFMTIWEDMLQRNVRPSKAVLRLVIPVLCEKGTVGDEDRFRRRKIAMIEGYRQAANDRRDNYVLPVACFSTLLEFASETGSVEDVNVIHAGAVKTLEANMTKKHHSPAALSKILQMWNAIQIIHAGAVKTLEANMTKKHHSPAALSKILQMWNAIQARKMAAESSTLLGPSNDV</sequence>
<organism evidence="1 2">
    <name type="scientific">Phytophthora palmivora</name>
    <dbReference type="NCBI Taxonomy" id="4796"/>
    <lineage>
        <taxon>Eukaryota</taxon>
        <taxon>Sar</taxon>
        <taxon>Stramenopiles</taxon>
        <taxon>Oomycota</taxon>
        <taxon>Peronosporomycetes</taxon>
        <taxon>Peronosporales</taxon>
        <taxon>Peronosporaceae</taxon>
        <taxon>Phytophthora</taxon>
    </lineage>
</organism>
<dbReference type="Proteomes" id="UP000237271">
    <property type="component" value="Unassembled WGS sequence"/>
</dbReference>
<comment type="caution">
    <text evidence="1">The sequence shown here is derived from an EMBL/GenBank/DDBJ whole genome shotgun (WGS) entry which is preliminary data.</text>
</comment>
<dbReference type="AlphaFoldDB" id="A0A2P4YF26"/>
<gene>
    <name evidence="1" type="ORF">PHPALM_6333</name>
</gene>
<reference evidence="1 2" key="1">
    <citation type="journal article" date="2017" name="Genome Biol. Evol.">
        <title>Phytophthora megakarya and P. palmivora, closely related causal agents of cacao black pod rot, underwent increases in genome sizes and gene numbers by different mechanisms.</title>
        <authorList>
            <person name="Ali S.S."/>
            <person name="Shao J."/>
            <person name="Lary D.J."/>
            <person name="Kronmiller B."/>
            <person name="Shen D."/>
            <person name="Strem M.D."/>
            <person name="Amoako-Attah I."/>
            <person name="Akrofi A.Y."/>
            <person name="Begoude B.A."/>
            <person name="Ten Hoopen G.M."/>
            <person name="Coulibaly K."/>
            <person name="Kebe B.I."/>
            <person name="Melnick R.L."/>
            <person name="Guiltinan M.J."/>
            <person name="Tyler B.M."/>
            <person name="Meinhardt L.W."/>
            <person name="Bailey B.A."/>
        </authorList>
    </citation>
    <scope>NUCLEOTIDE SEQUENCE [LARGE SCALE GENOMIC DNA]</scope>
    <source>
        <strain evidence="2">sbr112.9</strain>
    </source>
</reference>
<dbReference type="OrthoDB" id="185373at2759"/>
<evidence type="ECO:0000313" key="1">
    <source>
        <dbReference type="EMBL" id="POM76425.1"/>
    </source>
</evidence>
<accession>A0A2P4YF26</accession>
<dbReference type="GO" id="GO:0003729">
    <property type="term" value="F:mRNA binding"/>
    <property type="evidence" value="ECO:0007669"/>
    <property type="project" value="TreeGrafter"/>
</dbReference>
<dbReference type="EMBL" id="NCKW01003444">
    <property type="protein sequence ID" value="POM76425.1"/>
    <property type="molecule type" value="Genomic_DNA"/>
</dbReference>
<feature type="non-terminal residue" evidence="1">
    <location>
        <position position="1"/>
    </location>
</feature>
<proteinExistence type="predicted"/>
<dbReference type="InterPro" id="IPR011990">
    <property type="entry name" value="TPR-like_helical_dom_sf"/>
</dbReference>
<dbReference type="PANTHER" id="PTHR47938">
    <property type="entry name" value="RESPIRATORY COMPLEX I CHAPERONE (CIA84), PUTATIVE (AFU_ORTHOLOGUE AFUA_2G06020)-RELATED"/>
    <property type="match status" value="1"/>
</dbReference>
<dbReference type="Gene3D" id="1.25.40.10">
    <property type="entry name" value="Tetratricopeptide repeat domain"/>
    <property type="match status" value="1"/>
</dbReference>
<protein>
    <recommendedName>
        <fullName evidence="3">Mitochondrial protein</fullName>
    </recommendedName>
</protein>
<keyword evidence="2" id="KW-1185">Reference proteome</keyword>
<dbReference type="PANTHER" id="PTHR47938:SF35">
    <property type="entry name" value="PENTATRICOPEPTIDE REPEAT-CONTAINING PROTEIN 4, MITOCHONDRIAL-RELATED"/>
    <property type="match status" value="1"/>
</dbReference>
<evidence type="ECO:0008006" key="3">
    <source>
        <dbReference type="Google" id="ProtNLM"/>
    </source>
</evidence>
<evidence type="ECO:0000313" key="2">
    <source>
        <dbReference type="Proteomes" id="UP000237271"/>
    </source>
</evidence>
<name>A0A2P4YF26_9STRA</name>